<protein>
    <recommendedName>
        <fullName evidence="2">Glycosyl transferase family 25 domain-containing protein</fullName>
    </recommendedName>
</protein>
<organism evidence="3 4">
    <name type="scientific">Tieghemiomyces parasiticus</name>
    <dbReference type="NCBI Taxonomy" id="78921"/>
    <lineage>
        <taxon>Eukaryota</taxon>
        <taxon>Fungi</taxon>
        <taxon>Fungi incertae sedis</taxon>
        <taxon>Zoopagomycota</taxon>
        <taxon>Kickxellomycotina</taxon>
        <taxon>Dimargaritomycetes</taxon>
        <taxon>Dimargaritales</taxon>
        <taxon>Dimargaritaceae</taxon>
        <taxon>Tieghemiomyces</taxon>
    </lineage>
</organism>
<evidence type="ECO:0000313" key="4">
    <source>
        <dbReference type="Proteomes" id="UP001150569"/>
    </source>
</evidence>
<sequence length="351" mass="39187">MHKISVHTDYGGESDKFSESLHLYDSATASQSHRVRRKRGIALAFLGLCGFALFALTIFNSTTMVTTLNTLRREVQAQRQRWKDDLASADTRAAEIPVLTPEDTRRERIREAEERSIAILGHVYVINLAKRTDRRDTMTNLFRLLDIPVEFLTAATPASIEFVPPSAEKVKMSGGQLACWRSHMNALQDIVRNDYPWASIFEDDVDVETDLVDRVAASLPHIPADWDMFYLGHCSTGKYFGPLVNGTEDVRILNGAWCTHGYMVNQRGARKLLKLLAQPYHAIDAMIADLGENHQLVTYAANPSLVAQIRGDNDPSDIANSGGGHLWEGLVNDTRKKLDGMIKHSDSKLLG</sequence>
<evidence type="ECO:0000256" key="1">
    <source>
        <dbReference type="SAM" id="Phobius"/>
    </source>
</evidence>
<dbReference type="OrthoDB" id="47375at2759"/>
<keyword evidence="1" id="KW-0472">Membrane</keyword>
<evidence type="ECO:0000313" key="3">
    <source>
        <dbReference type="EMBL" id="KAJ1924923.1"/>
    </source>
</evidence>
<dbReference type="Pfam" id="PF01755">
    <property type="entry name" value="Glyco_transf_25"/>
    <property type="match status" value="1"/>
</dbReference>
<feature type="transmembrane region" description="Helical" evidence="1">
    <location>
        <begin position="40"/>
        <end position="59"/>
    </location>
</feature>
<reference evidence="3" key="1">
    <citation type="submission" date="2022-07" db="EMBL/GenBank/DDBJ databases">
        <title>Phylogenomic reconstructions and comparative analyses of Kickxellomycotina fungi.</title>
        <authorList>
            <person name="Reynolds N.K."/>
            <person name="Stajich J.E."/>
            <person name="Barry K."/>
            <person name="Grigoriev I.V."/>
            <person name="Crous P."/>
            <person name="Smith M.E."/>
        </authorList>
    </citation>
    <scope>NUCLEOTIDE SEQUENCE</scope>
    <source>
        <strain evidence="3">RSA 861</strain>
    </source>
</reference>
<comment type="caution">
    <text evidence="3">The sequence shown here is derived from an EMBL/GenBank/DDBJ whole genome shotgun (WGS) entry which is preliminary data.</text>
</comment>
<dbReference type="AlphaFoldDB" id="A0A9W8A7H0"/>
<dbReference type="InterPro" id="IPR002654">
    <property type="entry name" value="Glyco_trans_25"/>
</dbReference>
<proteinExistence type="predicted"/>
<dbReference type="CDD" id="cd06532">
    <property type="entry name" value="Glyco_transf_25"/>
    <property type="match status" value="1"/>
</dbReference>
<name>A0A9W8A7H0_9FUNG</name>
<accession>A0A9W8A7H0</accession>
<keyword evidence="4" id="KW-1185">Reference proteome</keyword>
<keyword evidence="1" id="KW-0812">Transmembrane</keyword>
<dbReference type="EMBL" id="JANBPT010000248">
    <property type="protein sequence ID" value="KAJ1924923.1"/>
    <property type="molecule type" value="Genomic_DNA"/>
</dbReference>
<gene>
    <name evidence="3" type="ORF">IWQ60_004903</name>
</gene>
<feature type="domain" description="Glycosyl transferase family 25" evidence="2">
    <location>
        <begin position="122"/>
        <end position="287"/>
    </location>
</feature>
<keyword evidence="1" id="KW-1133">Transmembrane helix</keyword>
<dbReference type="Proteomes" id="UP001150569">
    <property type="component" value="Unassembled WGS sequence"/>
</dbReference>
<evidence type="ECO:0000259" key="2">
    <source>
        <dbReference type="Pfam" id="PF01755"/>
    </source>
</evidence>